<keyword evidence="1 4" id="KW-0378">Hydrolase</keyword>
<evidence type="ECO:0000256" key="3">
    <source>
        <dbReference type="ARBA" id="ARBA00023326"/>
    </source>
</evidence>
<keyword evidence="7" id="KW-1185">Reference proteome</keyword>
<dbReference type="Proteomes" id="UP000007013">
    <property type="component" value="Chromosome"/>
</dbReference>
<dbReference type="eggNOG" id="COG3693">
    <property type="taxonomic scope" value="Bacteria"/>
</dbReference>
<evidence type="ECO:0000256" key="2">
    <source>
        <dbReference type="ARBA" id="ARBA00023277"/>
    </source>
</evidence>
<proteinExistence type="inferred from homology"/>
<evidence type="ECO:0000313" key="7">
    <source>
        <dbReference type="Proteomes" id="UP000007013"/>
    </source>
</evidence>
<dbReference type="SUPFAM" id="SSF51445">
    <property type="entry name" value="(Trans)glycosidases"/>
    <property type="match status" value="1"/>
</dbReference>
<dbReference type="InterPro" id="IPR044846">
    <property type="entry name" value="GH10"/>
</dbReference>
<sequence>MTRSLGALVGGLMALVVATPWLRAADDVEADRESIRRHRMGTLVVHTVPGATVQVEQVKHEFWFGAALANQAFDGRMPAADRERYLATFLENFNAAVTENALKWMAMEPKRGERDYATVDAILAWADQHEVPLRGHNLYWGVPKWTQAWIKELDDAMLRQTIEERARDIGRRYRGRFAEYDLNNEMIHGNYYADRLGPRVTLDMAQWIKAEDPSARLFVNDYDILTGRRLADYLAHIRELLAMGVPIDGIGVQGHLHGDTFDAAALRSALDELAQFHLPIRVTEFNFPGQRSKFYQQRELAITAEEEDAKGRAIADYYRICFAHPAVDGVLMWGYWEGANWIPQASLYKQDWKPTPALKAYRDLVFGEWWTRWEGKADESGRCVVPAFFGRHLVRAAGQQRQVELAKRHGIATVDFR</sequence>
<dbReference type="Gene3D" id="3.20.20.80">
    <property type="entry name" value="Glycosidases"/>
    <property type="match status" value="1"/>
</dbReference>
<dbReference type="SMART" id="SM00633">
    <property type="entry name" value="Glyco_10"/>
    <property type="match status" value="1"/>
</dbReference>
<name>B1ZXI4_OPITP</name>
<dbReference type="InterPro" id="IPR017853">
    <property type="entry name" value="GH"/>
</dbReference>
<evidence type="ECO:0000256" key="4">
    <source>
        <dbReference type="RuleBase" id="RU361174"/>
    </source>
</evidence>
<dbReference type="PANTHER" id="PTHR31490">
    <property type="entry name" value="GLYCOSYL HYDROLASE"/>
    <property type="match status" value="1"/>
</dbReference>
<dbReference type="PRINTS" id="PR00134">
    <property type="entry name" value="GLHYDRLASE10"/>
</dbReference>
<organism evidence="6 7">
    <name type="scientific">Opitutus terrae (strain DSM 11246 / JCM 15787 / PB90-1)</name>
    <dbReference type="NCBI Taxonomy" id="452637"/>
    <lineage>
        <taxon>Bacteria</taxon>
        <taxon>Pseudomonadati</taxon>
        <taxon>Verrucomicrobiota</taxon>
        <taxon>Opitutia</taxon>
        <taxon>Opitutales</taxon>
        <taxon>Opitutaceae</taxon>
        <taxon>Opitutus</taxon>
    </lineage>
</organism>
<feature type="domain" description="GH10" evidence="5">
    <location>
        <begin position="65"/>
        <end position="364"/>
    </location>
</feature>
<dbReference type="EMBL" id="CP001032">
    <property type="protein sequence ID" value="ACB76979.1"/>
    <property type="molecule type" value="Genomic_DNA"/>
</dbReference>
<keyword evidence="2 4" id="KW-0119">Carbohydrate metabolism</keyword>
<comment type="catalytic activity">
    <reaction evidence="4">
        <text>Endohydrolysis of (1-&gt;4)-beta-D-xylosidic linkages in xylans.</text>
        <dbReference type="EC" id="3.2.1.8"/>
    </reaction>
</comment>
<dbReference type="GO" id="GO:0000272">
    <property type="term" value="P:polysaccharide catabolic process"/>
    <property type="evidence" value="ECO:0007669"/>
    <property type="project" value="UniProtKB-KW"/>
</dbReference>
<dbReference type="GO" id="GO:0031176">
    <property type="term" value="F:endo-1,4-beta-xylanase activity"/>
    <property type="evidence" value="ECO:0007669"/>
    <property type="project" value="UniProtKB-EC"/>
</dbReference>
<protein>
    <recommendedName>
        <fullName evidence="4">Beta-xylanase</fullName>
        <ecNumber evidence="4">3.2.1.8</ecNumber>
    </recommendedName>
</protein>
<comment type="similarity">
    <text evidence="4">Belongs to the glycosyl hydrolase 10 (cellulase F) family.</text>
</comment>
<keyword evidence="3 4" id="KW-0624">Polysaccharide degradation</keyword>
<evidence type="ECO:0000313" key="6">
    <source>
        <dbReference type="EMBL" id="ACB76979.1"/>
    </source>
</evidence>
<reference evidence="6 7" key="1">
    <citation type="journal article" date="2011" name="J. Bacteriol.">
        <title>Genome sequence of the verrucomicrobium Opitutus terrae PB90-1, an abundant inhabitant of rice paddy soil ecosystems.</title>
        <authorList>
            <person name="van Passel M.W."/>
            <person name="Kant R."/>
            <person name="Palva A."/>
            <person name="Copeland A."/>
            <person name="Lucas S."/>
            <person name="Lapidus A."/>
            <person name="Glavina del Rio T."/>
            <person name="Pitluck S."/>
            <person name="Goltsman E."/>
            <person name="Clum A."/>
            <person name="Sun H."/>
            <person name="Schmutz J."/>
            <person name="Larimer F.W."/>
            <person name="Land M.L."/>
            <person name="Hauser L."/>
            <person name="Kyrpides N."/>
            <person name="Mikhailova N."/>
            <person name="Richardson P.P."/>
            <person name="Janssen P.H."/>
            <person name="de Vos W.M."/>
            <person name="Smidt H."/>
        </authorList>
    </citation>
    <scope>NUCLEOTIDE SEQUENCE [LARGE SCALE GENOMIC DNA]</scope>
    <source>
        <strain evidence="7">DSM 11246 / JCM 15787 / PB90-1</strain>
    </source>
</reference>
<dbReference type="HOGENOM" id="CLU_008797_1_1_0"/>
<accession>B1ZXI4</accession>
<dbReference type="PROSITE" id="PS51760">
    <property type="entry name" value="GH10_2"/>
    <property type="match status" value="1"/>
</dbReference>
<gene>
    <name evidence="6" type="ordered locus">Oter_3704</name>
</gene>
<keyword evidence="4" id="KW-0326">Glycosidase</keyword>
<dbReference type="KEGG" id="ote:Oter_3704"/>
<dbReference type="Pfam" id="PF00331">
    <property type="entry name" value="Glyco_hydro_10"/>
    <property type="match status" value="1"/>
</dbReference>
<evidence type="ECO:0000256" key="1">
    <source>
        <dbReference type="ARBA" id="ARBA00022801"/>
    </source>
</evidence>
<dbReference type="InterPro" id="IPR001000">
    <property type="entry name" value="GH10_dom"/>
</dbReference>
<dbReference type="CAZy" id="GH10">
    <property type="family name" value="Glycoside Hydrolase Family 10"/>
</dbReference>
<dbReference type="AlphaFoldDB" id="B1ZXI4"/>
<dbReference type="PANTHER" id="PTHR31490:SF1">
    <property type="entry name" value="ENDO-1,4-BETA-XYLANASE 1"/>
    <property type="match status" value="1"/>
</dbReference>
<evidence type="ECO:0000259" key="5">
    <source>
        <dbReference type="PROSITE" id="PS51760"/>
    </source>
</evidence>
<dbReference type="STRING" id="452637.Oter_3704"/>
<dbReference type="EC" id="3.2.1.8" evidence="4"/>